<keyword evidence="5" id="KW-0067">ATP-binding</keyword>
<evidence type="ECO:0000313" key="8">
    <source>
        <dbReference type="Proteomes" id="UP000258309"/>
    </source>
</evidence>
<gene>
    <name evidence="7" type="ORF">B7463_g10154</name>
</gene>
<keyword evidence="8" id="KW-1185">Reference proteome</keyword>
<dbReference type="AlphaFoldDB" id="A0A3E2GYH5"/>
<name>A0A3E2GYH5_SCYLI</name>
<dbReference type="OrthoDB" id="1278353at2759"/>
<evidence type="ECO:0000313" key="7">
    <source>
        <dbReference type="EMBL" id="RFU26190.1"/>
    </source>
</evidence>
<evidence type="ECO:0000256" key="4">
    <source>
        <dbReference type="ARBA" id="ARBA00022777"/>
    </source>
</evidence>
<evidence type="ECO:0000259" key="6">
    <source>
        <dbReference type="PROSITE" id="PS50011"/>
    </source>
</evidence>
<keyword evidence="2" id="KW-0808">Transferase</keyword>
<dbReference type="Pfam" id="PF00069">
    <property type="entry name" value="Pkinase"/>
    <property type="match status" value="1"/>
</dbReference>
<dbReference type="OMA" id="IDINMAP"/>
<dbReference type="GO" id="GO:0004674">
    <property type="term" value="F:protein serine/threonine kinase activity"/>
    <property type="evidence" value="ECO:0007669"/>
    <property type="project" value="UniProtKB-KW"/>
</dbReference>
<sequence length="347" mass="38680">MPITSILTVTLHEARGLTASSSDPVQGFTKFLHDIMKLRVFESYFPHAVVGFDKSQIICKSHIGPPDAPVWTYGHNSKFSFDVTHKTSLQIWLYQDVLAETGTTINSFLGTVIYRPSFKEEENVSAEWQDLCGGTGAVLIILQFVPNRGFSLGPENFAVRRLLDDSRGKGRLVRSLNPKAKNTSLVRWPITAQINNPFIATLKLNLESPQGKNGVIGVFVSTHQLSQHLKKSNEASITEYPAPEPDQTHDTHLPTTKIEDWWSLGVIIYKMLTGHRPFTTTDNHDEIHQTTLYPSLTFPDNSSENPLPPDAKDLVIRLLDRDPLSRLGANGSAEIKAHPFFGGIDWA</sequence>
<dbReference type="PANTHER" id="PTHR24351">
    <property type="entry name" value="RIBOSOMAL PROTEIN S6 KINASE"/>
    <property type="match status" value="1"/>
</dbReference>
<comment type="caution">
    <text evidence="7">The sequence shown here is derived from an EMBL/GenBank/DDBJ whole genome shotgun (WGS) entry which is preliminary data.</text>
</comment>
<feature type="domain" description="Protein kinase" evidence="6">
    <location>
        <begin position="1"/>
        <end position="341"/>
    </location>
</feature>
<feature type="non-terminal residue" evidence="7">
    <location>
        <position position="347"/>
    </location>
</feature>
<keyword evidence="4" id="KW-0418">Kinase</keyword>
<keyword evidence="1" id="KW-0723">Serine/threonine-protein kinase</keyword>
<proteinExistence type="predicted"/>
<dbReference type="STRING" id="5539.A0A3E2GYH5"/>
<accession>A0A3E2GYH5</accession>
<evidence type="ECO:0000256" key="5">
    <source>
        <dbReference type="ARBA" id="ARBA00022840"/>
    </source>
</evidence>
<feature type="non-terminal residue" evidence="7">
    <location>
        <position position="1"/>
    </location>
</feature>
<dbReference type="SUPFAM" id="SSF49562">
    <property type="entry name" value="C2 domain (Calcium/lipid-binding domain, CaLB)"/>
    <property type="match status" value="1"/>
</dbReference>
<dbReference type="InterPro" id="IPR035892">
    <property type="entry name" value="C2_domain_sf"/>
</dbReference>
<dbReference type="InterPro" id="IPR000719">
    <property type="entry name" value="Prot_kinase_dom"/>
</dbReference>
<protein>
    <recommendedName>
        <fullName evidence="6">Protein kinase domain-containing protein</fullName>
    </recommendedName>
</protein>
<dbReference type="GO" id="GO:0005524">
    <property type="term" value="F:ATP binding"/>
    <property type="evidence" value="ECO:0007669"/>
    <property type="project" value="UniProtKB-KW"/>
</dbReference>
<dbReference type="EMBL" id="NCSJ02000278">
    <property type="protein sequence ID" value="RFU26190.1"/>
    <property type="molecule type" value="Genomic_DNA"/>
</dbReference>
<keyword evidence="3" id="KW-0547">Nucleotide-binding</keyword>
<organism evidence="7 8">
    <name type="scientific">Scytalidium lignicola</name>
    <name type="common">Hyphomycete</name>
    <dbReference type="NCBI Taxonomy" id="5539"/>
    <lineage>
        <taxon>Eukaryota</taxon>
        <taxon>Fungi</taxon>
        <taxon>Dikarya</taxon>
        <taxon>Ascomycota</taxon>
        <taxon>Pezizomycotina</taxon>
        <taxon>Leotiomycetes</taxon>
        <taxon>Leotiomycetes incertae sedis</taxon>
        <taxon>Scytalidium</taxon>
    </lineage>
</organism>
<reference evidence="7 8" key="1">
    <citation type="submission" date="2018-05" db="EMBL/GenBank/DDBJ databases">
        <title>Draft genome sequence of Scytalidium lignicola DSM 105466, a ubiquitous saprotrophic fungus.</title>
        <authorList>
            <person name="Buettner E."/>
            <person name="Gebauer A.M."/>
            <person name="Hofrichter M."/>
            <person name="Liers C."/>
            <person name="Kellner H."/>
        </authorList>
    </citation>
    <scope>NUCLEOTIDE SEQUENCE [LARGE SCALE GENOMIC DNA]</scope>
    <source>
        <strain evidence="7 8">DSM 105466</strain>
    </source>
</reference>
<evidence type="ECO:0000256" key="1">
    <source>
        <dbReference type="ARBA" id="ARBA00022527"/>
    </source>
</evidence>
<dbReference type="PROSITE" id="PS50011">
    <property type="entry name" value="PROTEIN_KINASE_DOM"/>
    <property type="match status" value="1"/>
</dbReference>
<dbReference type="SMART" id="SM00220">
    <property type="entry name" value="S_TKc"/>
    <property type="match status" value="1"/>
</dbReference>
<evidence type="ECO:0000256" key="3">
    <source>
        <dbReference type="ARBA" id="ARBA00022741"/>
    </source>
</evidence>
<dbReference type="Gene3D" id="1.10.510.10">
    <property type="entry name" value="Transferase(Phosphotransferase) domain 1"/>
    <property type="match status" value="1"/>
</dbReference>
<dbReference type="Proteomes" id="UP000258309">
    <property type="component" value="Unassembled WGS sequence"/>
</dbReference>
<evidence type="ECO:0000256" key="2">
    <source>
        <dbReference type="ARBA" id="ARBA00022679"/>
    </source>
</evidence>
<dbReference type="InterPro" id="IPR011009">
    <property type="entry name" value="Kinase-like_dom_sf"/>
</dbReference>
<dbReference type="SUPFAM" id="SSF56112">
    <property type="entry name" value="Protein kinase-like (PK-like)"/>
    <property type="match status" value="1"/>
</dbReference>